<dbReference type="PROSITE" id="PS00065">
    <property type="entry name" value="D_2_HYDROXYACID_DH_1"/>
    <property type="match status" value="1"/>
</dbReference>
<keyword evidence="2 3" id="KW-0560">Oxidoreductase</keyword>
<dbReference type="InterPro" id="IPR029752">
    <property type="entry name" value="D-isomer_DH_CS1"/>
</dbReference>
<feature type="domain" description="D-isomer specific 2-hydroxyacid dehydrogenase catalytic" evidence="4">
    <location>
        <begin position="6"/>
        <end position="323"/>
    </location>
</feature>
<feature type="domain" description="D-isomer specific 2-hydroxyacid dehydrogenase NAD-binding" evidence="5">
    <location>
        <begin position="109"/>
        <end position="291"/>
    </location>
</feature>
<protein>
    <submittedName>
        <fullName evidence="6">Glyoxylate/hydroxypyruvate reductase B</fullName>
        <ecNumber evidence="6">1.1.1.79</ecNumber>
    </submittedName>
</protein>
<dbReference type="InterPro" id="IPR006139">
    <property type="entry name" value="D-isomer_2_OHA_DH_cat_dom"/>
</dbReference>
<evidence type="ECO:0000313" key="7">
    <source>
        <dbReference type="Proteomes" id="UP000693672"/>
    </source>
</evidence>
<evidence type="ECO:0000256" key="3">
    <source>
        <dbReference type="RuleBase" id="RU003719"/>
    </source>
</evidence>
<proteinExistence type="inferred from homology"/>
<evidence type="ECO:0000259" key="5">
    <source>
        <dbReference type="Pfam" id="PF02826"/>
    </source>
</evidence>
<evidence type="ECO:0000256" key="1">
    <source>
        <dbReference type="ARBA" id="ARBA00005854"/>
    </source>
</evidence>
<dbReference type="AlphaFoldDB" id="A0A916NIB4"/>
<comment type="caution">
    <text evidence="6">The sequence shown here is derived from an EMBL/GenBank/DDBJ whole genome shotgun (WGS) entry which is preliminary data.</text>
</comment>
<dbReference type="GO" id="GO:0005829">
    <property type="term" value="C:cytosol"/>
    <property type="evidence" value="ECO:0007669"/>
    <property type="project" value="TreeGrafter"/>
</dbReference>
<dbReference type="InterPro" id="IPR050223">
    <property type="entry name" value="D-isomer_2-hydroxyacid_DH"/>
</dbReference>
<accession>A0A916NIB4</accession>
<dbReference type="RefSeq" id="WP_218092047.1">
    <property type="nucleotide sequence ID" value="NZ_CAJVAS010000008.1"/>
</dbReference>
<evidence type="ECO:0000259" key="4">
    <source>
        <dbReference type="Pfam" id="PF00389"/>
    </source>
</evidence>
<dbReference type="EMBL" id="CAJVAS010000008">
    <property type="protein sequence ID" value="CAG7620166.1"/>
    <property type="molecule type" value="Genomic_DNA"/>
</dbReference>
<dbReference type="PANTHER" id="PTHR10996:SF283">
    <property type="entry name" value="GLYOXYLATE_HYDROXYPYRUVATE REDUCTASE B"/>
    <property type="match status" value="1"/>
</dbReference>
<dbReference type="CDD" id="cd05301">
    <property type="entry name" value="GDH"/>
    <property type="match status" value="1"/>
</dbReference>
<dbReference type="GO" id="GO:0030267">
    <property type="term" value="F:glyoxylate reductase (NADPH) activity"/>
    <property type="evidence" value="ECO:0007669"/>
    <property type="project" value="UniProtKB-EC"/>
</dbReference>
<evidence type="ECO:0000256" key="2">
    <source>
        <dbReference type="ARBA" id="ARBA00023002"/>
    </source>
</evidence>
<evidence type="ECO:0000313" key="6">
    <source>
        <dbReference type="EMBL" id="CAG7620166.1"/>
    </source>
</evidence>
<dbReference type="FunFam" id="3.40.50.720:FF:000462">
    <property type="entry name" value="Glyoxylate reductase (NADP+)"/>
    <property type="match status" value="1"/>
</dbReference>
<dbReference type="InterPro" id="IPR006140">
    <property type="entry name" value="D-isomer_DH_NAD-bd"/>
</dbReference>
<comment type="similarity">
    <text evidence="1 3">Belongs to the D-isomer specific 2-hydroxyacid dehydrogenase family.</text>
</comment>
<name>A0A916NIB4_9BACL</name>
<dbReference type="Proteomes" id="UP000693672">
    <property type="component" value="Unassembled WGS sequence"/>
</dbReference>
<dbReference type="Pfam" id="PF02826">
    <property type="entry name" value="2-Hacid_dh_C"/>
    <property type="match status" value="1"/>
</dbReference>
<dbReference type="GO" id="GO:0016618">
    <property type="term" value="F:hydroxypyruvate reductase [NAD(P)H] activity"/>
    <property type="evidence" value="ECO:0007669"/>
    <property type="project" value="TreeGrafter"/>
</dbReference>
<dbReference type="GO" id="GO:0051287">
    <property type="term" value="F:NAD binding"/>
    <property type="evidence" value="ECO:0007669"/>
    <property type="project" value="InterPro"/>
</dbReference>
<reference evidence="6" key="1">
    <citation type="submission" date="2021-06" db="EMBL/GenBank/DDBJ databases">
        <authorList>
            <person name="Criscuolo A."/>
        </authorList>
    </citation>
    <scope>NUCLEOTIDE SEQUENCE</scope>
    <source>
        <strain evidence="6">CIP111600</strain>
    </source>
</reference>
<gene>
    <name evidence="6" type="primary">ghrB</name>
    <name evidence="6" type="ORF">PAESOLCIP111_02254</name>
</gene>
<sequence length="330" mass="36795">MSKPKIYITKRIPAEVLHYLEQYCECRMWDGQGTPSRQGLLDELAEVEGLLTTGGPVNQELLDRAPKLRVVSSISVGYNHFDLDEMRARRVIGTHTPYVLDDTVADLVLALMLSSARRIPELDAFVKAGNWKKGAGLSEEDFFGMDVHHAKLGIIGMGRIGEAIAKRAVHGFGMELLYYNRSRRPEAEEKYGAQYCDLETVLRESDFVVLMTPLTPKTERYIRKEHFAMMKPTSFFINASRGQTLDEADLIEALQTGQIRGAGLDVFDVEPVQPDNPLLHMANVVTMPHIGSATAKTRFDMAMLAAQNLVAGLTGKRPPHVVKELQSLVE</sequence>
<organism evidence="6 7">
    <name type="scientific">Paenibacillus solanacearum</name>
    <dbReference type="NCBI Taxonomy" id="2048548"/>
    <lineage>
        <taxon>Bacteria</taxon>
        <taxon>Bacillati</taxon>
        <taxon>Bacillota</taxon>
        <taxon>Bacilli</taxon>
        <taxon>Bacillales</taxon>
        <taxon>Paenibacillaceae</taxon>
        <taxon>Paenibacillus</taxon>
    </lineage>
</organism>
<dbReference type="PANTHER" id="PTHR10996">
    <property type="entry name" value="2-HYDROXYACID DEHYDROGENASE-RELATED"/>
    <property type="match status" value="1"/>
</dbReference>
<keyword evidence="7" id="KW-1185">Reference proteome</keyword>
<dbReference type="Pfam" id="PF00389">
    <property type="entry name" value="2-Hacid_dh"/>
    <property type="match status" value="1"/>
</dbReference>
<dbReference type="EC" id="1.1.1.79" evidence="6"/>